<dbReference type="Proteomes" id="UP001147653">
    <property type="component" value="Unassembled WGS sequence"/>
</dbReference>
<evidence type="ECO:0000259" key="1">
    <source>
        <dbReference type="Pfam" id="PF11575"/>
    </source>
</evidence>
<organism evidence="2 3">
    <name type="scientific">Solirubrobacter phytolaccae</name>
    <dbReference type="NCBI Taxonomy" id="1404360"/>
    <lineage>
        <taxon>Bacteria</taxon>
        <taxon>Bacillati</taxon>
        <taxon>Actinomycetota</taxon>
        <taxon>Thermoleophilia</taxon>
        <taxon>Solirubrobacterales</taxon>
        <taxon>Solirubrobacteraceae</taxon>
        <taxon>Solirubrobacter</taxon>
    </lineage>
</organism>
<evidence type="ECO:0000313" key="2">
    <source>
        <dbReference type="EMBL" id="MDA0182311.1"/>
    </source>
</evidence>
<dbReference type="EMBL" id="JAPDDP010000034">
    <property type="protein sequence ID" value="MDA0182311.1"/>
    <property type="molecule type" value="Genomic_DNA"/>
</dbReference>
<feature type="domain" description="Ferric siderophore reductase C-terminal" evidence="1">
    <location>
        <begin position="188"/>
        <end position="208"/>
    </location>
</feature>
<sequence>MAQGLHVGARAEAGWTTSADLAGAGLERALAIVGRQLNTDRLDIQGQRIVEVVAWWLGLPAAHALLDDDRLPDLSPENTRVWVHEDEAPDGIGTLVLEERYQPASLSQLDAYVEAHVGELIDAVCAHTKRPAKALRRGVADRVAGALIWAAQTRGDEPRGCALAKRAYEDIDLRTLELPGYALTVHVRSGCCLYYRIPDKPKCWGCPLLTDDERRALTSNA</sequence>
<keyword evidence="3" id="KW-1185">Reference proteome</keyword>
<dbReference type="InterPro" id="IPR024726">
    <property type="entry name" value="FhuF_C"/>
</dbReference>
<accession>A0A9X3NAB0</accession>
<name>A0A9X3NAB0_9ACTN</name>
<dbReference type="Pfam" id="PF11575">
    <property type="entry name" value="FhuF_C"/>
    <property type="match status" value="1"/>
</dbReference>
<gene>
    <name evidence="2" type="ORF">OJ997_18535</name>
</gene>
<protein>
    <submittedName>
        <fullName evidence="2">(2Fe-2S)-binding protein</fullName>
    </submittedName>
</protein>
<dbReference type="RefSeq" id="WP_270026676.1">
    <property type="nucleotide sequence ID" value="NZ_JAPDDP010000034.1"/>
</dbReference>
<reference evidence="2" key="1">
    <citation type="submission" date="2022-10" db="EMBL/GenBank/DDBJ databases">
        <title>The WGS of Solirubrobacter phytolaccae KCTC 29190.</title>
        <authorList>
            <person name="Jiang Z."/>
        </authorList>
    </citation>
    <scope>NUCLEOTIDE SEQUENCE</scope>
    <source>
        <strain evidence="2">KCTC 29190</strain>
    </source>
</reference>
<comment type="caution">
    <text evidence="2">The sequence shown here is derived from an EMBL/GenBank/DDBJ whole genome shotgun (WGS) entry which is preliminary data.</text>
</comment>
<dbReference type="AlphaFoldDB" id="A0A9X3NAB0"/>
<evidence type="ECO:0000313" key="3">
    <source>
        <dbReference type="Proteomes" id="UP001147653"/>
    </source>
</evidence>
<dbReference type="GO" id="GO:0051537">
    <property type="term" value="F:2 iron, 2 sulfur cluster binding"/>
    <property type="evidence" value="ECO:0007669"/>
    <property type="project" value="InterPro"/>
</dbReference>
<proteinExistence type="predicted"/>